<reference evidence="1 2" key="1">
    <citation type="journal article" date="2018" name="Front. Plant Sci.">
        <title>Red Clover (Trifolium pratense) and Zigzag Clover (T. medium) - A Picture of Genomic Similarities and Differences.</title>
        <authorList>
            <person name="Dluhosova J."/>
            <person name="Istvanek J."/>
            <person name="Nedelnik J."/>
            <person name="Repkova J."/>
        </authorList>
    </citation>
    <scope>NUCLEOTIDE SEQUENCE [LARGE SCALE GENOMIC DNA]</scope>
    <source>
        <strain evidence="2">cv. 10/8</strain>
        <tissue evidence="1">Leaf</tissue>
    </source>
</reference>
<feature type="non-terminal residue" evidence="1">
    <location>
        <position position="1"/>
    </location>
</feature>
<name>A0A392R916_9FABA</name>
<proteinExistence type="predicted"/>
<keyword evidence="2" id="KW-1185">Reference proteome</keyword>
<sequence length="23" mass="2783">AWIYDHFEDTGGSMDNEYVKEYL</sequence>
<evidence type="ECO:0000313" key="1">
    <source>
        <dbReference type="EMBL" id="MCI33093.1"/>
    </source>
</evidence>
<organism evidence="1 2">
    <name type="scientific">Trifolium medium</name>
    <dbReference type="NCBI Taxonomy" id="97028"/>
    <lineage>
        <taxon>Eukaryota</taxon>
        <taxon>Viridiplantae</taxon>
        <taxon>Streptophyta</taxon>
        <taxon>Embryophyta</taxon>
        <taxon>Tracheophyta</taxon>
        <taxon>Spermatophyta</taxon>
        <taxon>Magnoliopsida</taxon>
        <taxon>eudicotyledons</taxon>
        <taxon>Gunneridae</taxon>
        <taxon>Pentapetalae</taxon>
        <taxon>rosids</taxon>
        <taxon>fabids</taxon>
        <taxon>Fabales</taxon>
        <taxon>Fabaceae</taxon>
        <taxon>Papilionoideae</taxon>
        <taxon>50 kb inversion clade</taxon>
        <taxon>NPAAA clade</taxon>
        <taxon>Hologalegina</taxon>
        <taxon>IRL clade</taxon>
        <taxon>Trifolieae</taxon>
        <taxon>Trifolium</taxon>
    </lineage>
</organism>
<dbReference type="Proteomes" id="UP000265520">
    <property type="component" value="Unassembled WGS sequence"/>
</dbReference>
<dbReference type="EMBL" id="LXQA010201466">
    <property type="protein sequence ID" value="MCI33093.1"/>
    <property type="molecule type" value="Genomic_DNA"/>
</dbReference>
<accession>A0A392R916</accession>
<comment type="caution">
    <text evidence="1">The sequence shown here is derived from an EMBL/GenBank/DDBJ whole genome shotgun (WGS) entry which is preliminary data.</text>
</comment>
<protein>
    <submittedName>
        <fullName evidence="1">Uncharacterized protein</fullName>
    </submittedName>
</protein>
<evidence type="ECO:0000313" key="2">
    <source>
        <dbReference type="Proteomes" id="UP000265520"/>
    </source>
</evidence>
<dbReference type="AlphaFoldDB" id="A0A392R916"/>